<feature type="compositionally biased region" description="Basic and acidic residues" evidence="1">
    <location>
        <begin position="404"/>
        <end position="429"/>
    </location>
</feature>
<accession>A0A0L0FIS1</accession>
<feature type="compositionally biased region" description="Acidic residues" evidence="1">
    <location>
        <begin position="185"/>
        <end position="209"/>
    </location>
</feature>
<feature type="compositionally biased region" description="Basic residues" evidence="1">
    <location>
        <begin position="113"/>
        <end position="126"/>
    </location>
</feature>
<feature type="region of interest" description="Disordered" evidence="1">
    <location>
        <begin position="74"/>
        <end position="578"/>
    </location>
</feature>
<organism evidence="2 3">
    <name type="scientific">Sphaeroforma arctica JP610</name>
    <dbReference type="NCBI Taxonomy" id="667725"/>
    <lineage>
        <taxon>Eukaryota</taxon>
        <taxon>Ichthyosporea</taxon>
        <taxon>Ichthyophonida</taxon>
        <taxon>Sphaeroforma</taxon>
    </lineage>
</organism>
<dbReference type="EMBL" id="KQ243005">
    <property type="protein sequence ID" value="KNC76677.1"/>
    <property type="molecule type" value="Genomic_DNA"/>
</dbReference>
<dbReference type="Gene3D" id="3.40.50.300">
    <property type="entry name" value="P-loop containing nucleotide triphosphate hydrolases"/>
    <property type="match status" value="1"/>
</dbReference>
<dbReference type="RefSeq" id="XP_014150579.1">
    <property type="nucleotide sequence ID" value="XM_014295104.1"/>
</dbReference>
<feature type="compositionally biased region" description="Basic residues" evidence="1">
    <location>
        <begin position="346"/>
        <end position="356"/>
    </location>
</feature>
<feature type="compositionally biased region" description="Basic residues" evidence="1">
    <location>
        <begin position="453"/>
        <end position="463"/>
    </location>
</feature>
<name>A0A0L0FIS1_9EUKA</name>
<dbReference type="GeneID" id="25911339"/>
<feature type="compositionally biased region" description="Polar residues" evidence="1">
    <location>
        <begin position="532"/>
        <end position="544"/>
    </location>
</feature>
<dbReference type="CDD" id="cd18785">
    <property type="entry name" value="SF2_C"/>
    <property type="match status" value="1"/>
</dbReference>
<feature type="compositionally biased region" description="Low complexity" evidence="1">
    <location>
        <begin position="83"/>
        <end position="96"/>
    </location>
</feature>
<dbReference type="AlphaFoldDB" id="A0A0L0FIS1"/>
<dbReference type="InterPro" id="IPR027417">
    <property type="entry name" value="P-loop_NTPase"/>
</dbReference>
<evidence type="ECO:0000256" key="1">
    <source>
        <dbReference type="SAM" id="MobiDB-lite"/>
    </source>
</evidence>
<dbReference type="OrthoDB" id="16911at2759"/>
<reference evidence="2 3" key="1">
    <citation type="submission" date="2011-02" db="EMBL/GenBank/DDBJ databases">
        <title>The Genome Sequence of Sphaeroforma arctica JP610.</title>
        <authorList>
            <consortium name="The Broad Institute Genome Sequencing Platform"/>
            <person name="Russ C."/>
            <person name="Cuomo C."/>
            <person name="Young S.K."/>
            <person name="Zeng Q."/>
            <person name="Gargeya S."/>
            <person name="Alvarado L."/>
            <person name="Berlin A."/>
            <person name="Chapman S.B."/>
            <person name="Chen Z."/>
            <person name="Freedman E."/>
            <person name="Gellesch M."/>
            <person name="Goldberg J."/>
            <person name="Griggs A."/>
            <person name="Gujja S."/>
            <person name="Heilman E."/>
            <person name="Heiman D."/>
            <person name="Howarth C."/>
            <person name="Mehta T."/>
            <person name="Neiman D."/>
            <person name="Pearson M."/>
            <person name="Roberts A."/>
            <person name="Saif S."/>
            <person name="Shea T."/>
            <person name="Shenoy N."/>
            <person name="Sisk P."/>
            <person name="Stolte C."/>
            <person name="Sykes S."/>
            <person name="White J."/>
            <person name="Yandava C."/>
            <person name="Burger G."/>
            <person name="Gray M.W."/>
            <person name="Holland P.W.H."/>
            <person name="King N."/>
            <person name="Lang F.B.F."/>
            <person name="Roger A.J."/>
            <person name="Ruiz-Trillo I."/>
            <person name="Haas B."/>
            <person name="Nusbaum C."/>
            <person name="Birren B."/>
        </authorList>
    </citation>
    <scope>NUCLEOTIDE SEQUENCE [LARGE SCALE GENOMIC DNA]</scope>
    <source>
        <strain evidence="2 3">JP610</strain>
    </source>
</reference>
<feature type="compositionally biased region" description="Low complexity" evidence="1">
    <location>
        <begin position="225"/>
        <end position="238"/>
    </location>
</feature>
<feature type="compositionally biased region" description="Acidic residues" evidence="1">
    <location>
        <begin position="364"/>
        <end position="382"/>
    </location>
</feature>
<keyword evidence="3" id="KW-1185">Reference proteome</keyword>
<feature type="compositionally biased region" description="Acidic residues" evidence="1">
    <location>
        <begin position="97"/>
        <end position="109"/>
    </location>
</feature>
<feature type="compositionally biased region" description="Polar residues" evidence="1">
    <location>
        <begin position="508"/>
        <end position="518"/>
    </location>
</feature>
<gene>
    <name evidence="2" type="ORF">SARC_10835</name>
</gene>
<feature type="compositionally biased region" description="Basic and acidic residues" evidence="1">
    <location>
        <begin position="243"/>
        <end position="270"/>
    </location>
</feature>
<evidence type="ECO:0000313" key="3">
    <source>
        <dbReference type="Proteomes" id="UP000054560"/>
    </source>
</evidence>
<sequence length="597" mass="64753">MSSEGLDIPSLDTLVFATPRTDIVQSVGRIVRQHDDKCDPLIIDIDDQHATFRAGWKKRLVFYRKHSYAIQEESYQTHRNSKDSNCSSSESSGASESLDDEDESSDSDELTGAHHRTHTHTRRNRVSVKDTLRSTPAQGGDEPCAAQQRASTREKRGRAVVSEHKRGGCNEGGYSRAGNGSGGVDNDDESMDDGDESAFINDDNDDLDQNSDGSYHIGDDAASDSISGPVGESGVGSVAIGGERLEGGADAMCRDEPDQLREGDLREGIHSDAQQQIGVRVRRRGERHRVVGGSPWGNSGPERRDIGADQLGTPRSRTPKGSENHNEYSGANRSVDAGGTLEEPKRQRKCRRRPRQKVTGPDSELPEDGAADENILDSDEESAVPFGDQWKAAESSDDQWNGSDSRECDDVEDDKKIQQSDSDAKSTDKEGDDGGCSDSDSAEEKHVTMQRPGKSHTRSRSKRAVAYNARRTITSLMDYRAKTEVTPRSKRAQGGAPRAVLDRGKCSNKGSSNSTAQHVASVCQASPRYDSSHGSNAALTQSRVSGGMDSLASAAKRRNMDSAGSDLSAADTLRTHETKRAKFEKVTDDGTTVSKFF</sequence>
<proteinExistence type="predicted"/>
<dbReference type="Proteomes" id="UP000054560">
    <property type="component" value="Unassembled WGS sequence"/>
</dbReference>
<protein>
    <submittedName>
        <fullName evidence="2">Uncharacterized protein</fullName>
    </submittedName>
</protein>
<evidence type="ECO:0000313" key="2">
    <source>
        <dbReference type="EMBL" id="KNC76677.1"/>
    </source>
</evidence>